<dbReference type="PANTHER" id="PTHR46229:SF2">
    <property type="entry name" value="BOLA-LIKE PROTEIN 1"/>
    <property type="match status" value="1"/>
</dbReference>
<feature type="signal peptide" evidence="3">
    <location>
        <begin position="1"/>
        <end position="28"/>
    </location>
</feature>
<dbReference type="STRING" id="121845.A0A3Q0J6U2"/>
<keyword evidence="4" id="KW-1185">Reference proteome</keyword>
<dbReference type="KEGG" id="dci:103515787"/>
<comment type="similarity">
    <text evidence="1 2">Belongs to the BolA/IbaG family.</text>
</comment>
<dbReference type="Proteomes" id="UP000079169">
    <property type="component" value="Unplaced"/>
</dbReference>
<dbReference type="RefSeq" id="XP_026684189.1">
    <property type="nucleotide sequence ID" value="XM_026828388.1"/>
</dbReference>
<protein>
    <submittedName>
        <fullName evidence="5">Uncharacterized protein LOC103515787</fullName>
    </submittedName>
</protein>
<evidence type="ECO:0000313" key="5">
    <source>
        <dbReference type="RefSeq" id="XP_026684189.1"/>
    </source>
</evidence>
<dbReference type="GO" id="GO:0005739">
    <property type="term" value="C:mitochondrion"/>
    <property type="evidence" value="ECO:0007669"/>
    <property type="project" value="TreeGrafter"/>
</dbReference>
<name>A0A3Q0J6U2_DIACI</name>
<dbReference type="PANTHER" id="PTHR46229">
    <property type="entry name" value="BOLA TRANSCRIPTION REGULATOR"/>
    <property type="match status" value="1"/>
</dbReference>
<organism evidence="4 5">
    <name type="scientific">Diaphorina citri</name>
    <name type="common">Asian citrus psyllid</name>
    <dbReference type="NCBI Taxonomy" id="121845"/>
    <lineage>
        <taxon>Eukaryota</taxon>
        <taxon>Metazoa</taxon>
        <taxon>Ecdysozoa</taxon>
        <taxon>Arthropoda</taxon>
        <taxon>Hexapoda</taxon>
        <taxon>Insecta</taxon>
        <taxon>Pterygota</taxon>
        <taxon>Neoptera</taxon>
        <taxon>Paraneoptera</taxon>
        <taxon>Hemiptera</taxon>
        <taxon>Sternorrhyncha</taxon>
        <taxon>Psylloidea</taxon>
        <taxon>Psyllidae</taxon>
        <taxon>Diaphorininae</taxon>
        <taxon>Diaphorina</taxon>
    </lineage>
</organism>
<dbReference type="PaxDb" id="121845-A0A3Q0J6U2"/>
<dbReference type="AlphaFoldDB" id="A0A3Q0J6U2"/>
<dbReference type="Gene3D" id="3.30.300.90">
    <property type="entry name" value="BolA-like"/>
    <property type="match status" value="1"/>
</dbReference>
<keyword evidence="3" id="KW-0732">Signal</keyword>
<dbReference type="Pfam" id="PF01722">
    <property type="entry name" value="BolA"/>
    <property type="match status" value="1"/>
</dbReference>
<evidence type="ECO:0000256" key="1">
    <source>
        <dbReference type="ARBA" id="ARBA00005578"/>
    </source>
</evidence>
<gene>
    <name evidence="5" type="primary">LOC103515787</name>
</gene>
<sequence length="262" mass="30595">MSRSDNGSVMFGLSLCLLLICCLHLGSAKLTQTFPYPFSSLNTLAYPYNYMHIDQLHHTDRFEAAKMGKYRLFNPADVPDKLIKDCEKRKQDILKGLESHYAPEHLNISIEYFHHPKTRFPTPNYKVNIMSDMFGGMRMSERISALDVFLEPMLLKPYRLTINARLPYSAEFHDTRAEREELKREYAKYLEDGMKMYHQPGPLEAKMKAKLVEAFEPEICEVTNQSYKYDEPDDAETHFCVAVISYKFVRKTIKEAEEMLHI</sequence>
<dbReference type="InterPro" id="IPR050961">
    <property type="entry name" value="BolA/IbaG_stress_morph_reg"/>
</dbReference>
<dbReference type="InterPro" id="IPR002634">
    <property type="entry name" value="BolA"/>
</dbReference>
<proteinExistence type="inferred from homology"/>
<accession>A0A3Q0J6U2</accession>
<reference evidence="5" key="1">
    <citation type="submission" date="2025-08" db="UniProtKB">
        <authorList>
            <consortium name="RefSeq"/>
        </authorList>
    </citation>
    <scope>IDENTIFICATION</scope>
</reference>
<dbReference type="GeneID" id="103515787"/>
<dbReference type="SUPFAM" id="SSF82657">
    <property type="entry name" value="BolA-like"/>
    <property type="match status" value="1"/>
</dbReference>
<evidence type="ECO:0000256" key="3">
    <source>
        <dbReference type="SAM" id="SignalP"/>
    </source>
</evidence>
<evidence type="ECO:0000256" key="2">
    <source>
        <dbReference type="RuleBase" id="RU003860"/>
    </source>
</evidence>
<feature type="chain" id="PRO_5018279628" evidence="3">
    <location>
        <begin position="29"/>
        <end position="262"/>
    </location>
</feature>
<evidence type="ECO:0000313" key="4">
    <source>
        <dbReference type="Proteomes" id="UP000079169"/>
    </source>
</evidence>
<dbReference type="InterPro" id="IPR036065">
    <property type="entry name" value="BolA-like_sf"/>
</dbReference>